<dbReference type="Proteomes" id="UP000218334">
    <property type="component" value="Unassembled WGS sequence"/>
</dbReference>
<accession>A0A2H3BLP2</accession>
<name>A0A2H3BLP2_9AGAR</name>
<protein>
    <submittedName>
        <fullName evidence="2">Uncharacterized protein</fullName>
    </submittedName>
</protein>
<feature type="compositionally biased region" description="Basic and acidic residues" evidence="1">
    <location>
        <begin position="27"/>
        <end position="38"/>
    </location>
</feature>
<organism evidence="2 3">
    <name type="scientific">Armillaria solidipes</name>
    <dbReference type="NCBI Taxonomy" id="1076256"/>
    <lineage>
        <taxon>Eukaryota</taxon>
        <taxon>Fungi</taxon>
        <taxon>Dikarya</taxon>
        <taxon>Basidiomycota</taxon>
        <taxon>Agaricomycotina</taxon>
        <taxon>Agaricomycetes</taxon>
        <taxon>Agaricomycetidae</taxon>
        <taxon>Agaricales</taxon>
        <taxon>Marasmiineae</taxon>
        <taxon>Physalacriaceae</taxon>
        <taxon>Armillaria</taxon>
    </lineage>
</organism>
<dbReference type="AlphaFoldDB" id="A0A2H3BLP2"/>
<feature type="compositionally biased region" description="Pro residues" evidence="1">
    <location>
        <begin position="165"/>
        <end position="176"/>
    </location>
</feature>
<reference evidence="3" key="1">
    <citation type="journal article" date="2017" name="Nat. Ecol. Evol.">
        <title>Genome expansion and lineage-specific genetic innovations in the forest pathogenic fungi Armillaria.</title>
        <authorList>
            <person name="Sipos G."/>
            <person name="Prasanna A.N."/>
            <person name="Walter M.C."/>
            <person name="O'Connor E."/>
            <person name="Balint B."/>
            <person name="Krizsan K."/>
            <person name="Kiss B."/>
            <person name="Hess J."/>
            <person name="Varga T."/>
            <person name="Slot J."/>
            <person name="Riley R."/>
            <person name="Boka B."/>
            <person name="Rigling D."/>
            <person name="Barry K."/>
            <person name="Lee J."/>
            <person name="Mihaltcheva S."/>
            <person name="LaButti K."/>
            <person name="Lipzen A."/>
            <person name="Waldron R."/>
            <person name="Moloney N.M."/>
            <person name="Sperisen C."/>
            <person name="Kredics L."/>
            <person name="Vagvoelgyi C."/>
            <person name="Patrignani A."/>
            <person name="Fitzpatrick D."/>
            <person name="Nagy I."/>
            <person name="Doyle S."/>
            <person name="Anderson J.B."/>
            <person name="Grigoriev I.V."/>
            <person name="Gueldener U."/>
            <person name="Muensterkoetter M."/>
            <person name="Nagy L.G."/>
        </authorList>
    </citation>
    <scope>NUCLEOTIDE SEQUENCE [LARGE SCALE GENOMIC DNA]</scope>
    <source>
        <strain evidence="3">28-4</strain>
    </source>
</reference>
<evidence type="ECO:0000313" key="3">
    <source>
        <dbReference type="Proteomes" id="UP000218334"/>
    </source>
</evidence>
<gene>
    <name evidence="2" type="ORF">ARMSODRAFT_1016773</name>
</gene>
<proteinExistence type="predicted"/>
<feature type="compositionally biased region" description="Basic and acidic residues" evidence="1">
    <location>
        <begin position="60"/>
        <end position="71"/>
    </location>
</feature>
<sequence>MSLPISNPNPNQQWAGQRRPSMTTARSSDEFLQRRERPTCNAIPGPSNEPRAPSPLERPTTAEEYGRDLRSRYHSPSPLPYPTEPARILANNRPRPRMDGTSSPSPAHRSEVPPHVPLVLLPPPGQWVDSPTTHEAIPEPHNHGSHPSRIAEDRPREKSSSFATPRPPLLPLPEPTTTPSMLTALTTSGPSSPLWIDRSLASTAPKPGSYEDATSRIATDLEKMTESPWTGTWPSTEATPSNDQEYRRRSPQEYLPTESEQTMGQQQEMSYMANTKGEIPRNSMTWRSPYMHLPYDRETTPTWMESNSNQFDNFNYDYRMFSSLGC</sequence>
<evidence type="ECO:0000313" key="2">
    <source>
        <dbReference type="EMBL" id="PBK71779.1"/>
    </source>
</evidence>
<evidence type="ECO:0000256" key="1">
    <source>
        <dbReference type="SAM" id="MobiDB-lite"/>
    </source>
</evidence>
<feature type="compositionally biased region" description="Pro residues" evidence="1">
    <location>
        <begin position="114"/>
        <end position="125"/>
    </location>
</feature>
<keyword evidence="3" id="KW-1185">Reference proteome</keyword>
<feature type="compositionally biased region" description="Polar residues" evidence="1">
    <location>
        <begin position="227"/>
        <end position="243"/>
    </location>
</feature>
<feature type="compositionally biased region" description="Low complexity" evidence="1">
    <location>
        <begin position="177"/>
        <end position="188"/>
    </location>
</feature>
<feature type="region of interest" description="Disordered" evidence="1">
    <location>
        <begin position="1"/>
        <end position="265"/>
    </location>
</feature>
<feature type="compositionally biased region" description="Polar residues" evidence="1">
    <location>
        <begin position="1"/>
        <end position="26"/>
    </location>
</feature>
<feature type="compositionally biased region" description="Basic and acidic residues" evidence="1">
    <location>
        <begin position="149"/>
        <end position="159"/>
    </location>
</feature>
<dbReference type="EMBL" id="KZ293423">
    <property type="protein sequence ID" value="PBK71779.1"/>
    <property type="molecule type" value="Genomic_DNA"/>
</dbReference>